<evidence type="ECO:0000256" key="5">
    <source>
        <dbReference type="ARBA" id="ARBA00035294"/>
    </source>
</evidence>
<keyword evidence="3 6" id="KW-0687">Ribonucleoprotein</keyword>
<evidence type="ECO:0000313" key="8">
    <source>
        <dbReference type="EMBL" id="MFD2264549.1"/>
    </source>
</evidence>
<dbReference type="Proteomes" id="UP001597295">
    <property type="component" value="Unassembled WGS sequence"/>
</dbReference>
<dbReference type="InterPro" id="IPR020814">
    <property type="entry name" value="Ribosomal_S6_plastid/chlpt"/>
</dbReference>
<gene>
    <name evidence="6 8" type="primary">rpsF</name>
    <name evidence="8" type="ORF">ACFSM5_16710</name>
</gene>
<dbReference type="InterPro" id="IPR000529">
    <property type="entry name" value="Ribosomal_bS6"/>
</dbReference>
<comment type="function">
    <text evidence="4 6">Binds together with bS18 to 16S ribosomal RNA.</text>
</comment>
<dbReference type="CDD" id="cd00473">
    <property type="entry name" value="bS6"/>
    <property type="match status" value="1"/>
</dbReference>
<evidence type="ECO:0000256" key="2">
    <source>
        <dbReference type="ARBA" id="ARBA00022980"/>
    </source>
</evidence>
<dbReference type="GO" id="GO:0005840">
    <property type="term" value="C:ribosome"/>
    <property type="evidence" value="ECO:0007669"/>
    <property type="project" value="UniProtKB-KW"/>
</dbReference>
<dbReference type="HAMAP" id="MF_00360">
    <property type="entry name" value="Ribosomal_bS6"/>
    <property type="match status" value="1"/>
</dbReference>
<evidence type="ECO:0000256" key="3">
    <source>
        <dbReference type="ARBA" id="ARBA00023274"/>
    </source>
</evidence>
<dbReference type="InterPro" id="IPR014717">
    <property type="entry name" value="Transl_elong_EF1B/ribsomal_bS6"/>
</dbReference>
<protein>
    <recommendedName>
        <fullName evidence="5 6">Small ribosomal subunit protein bS6</fullName>
    </recommendedName>
</protein>
<keyword evidence="9" id="KW-1185">Reference proteome</keyword>
<keyword evidence="6" id="KW-0699">rRNA-binding</keyword>
<evidence type="ECO:0000256" key="4">
    <source>
        <dbReference type="ARBA" id="ARBA00035104"/>
    </source>
</evidence>
<dbReference type="InterPro" id="IPR035980">
    <property type="entry name" value="Ribosomal_bS6_sf"/>
</dbReference>
<dbReference type="EMBL" id="JBHUIP010000013">
    <property type="protein sequence ID" value="MFD2264549.1"/>
    <property type="molecule type" value="Genomic_DNA"/>
</dbReference>
<dbReference type="SUPFAM" id="SSF54995">
    <property type="entry name" value="Ribosomal protein S6"/>
    <property type="match status" value="1"/>
</dbReference>
<dbReference type="Pfam" id="PF01250">
    <property type="entry name" value="Ribosomal_S6"/>
    <property type="match status" value="1"/>
</dbReference>
<proteinExistence type="inferred from homology"/>
<evidence type="ECO:0000256" key="6">
    <source>
        <dbReference type="HAMAP-Rule" id="MF_00360"/>
    </source>
</evidence>
<evidence type="ECO:0000313" key="9">
    <source>
        <dbReference type="Proteomes" id="UP001597295"/>
    </source>
</evidence>
<keyword evidence="6" id="KW-0694">RNA-binding</keyword>
<sequence length="145" mass="16518">MPLYESIFIARQDISSAQAEALAETFTGIITENGGQVKKTEYWGLRNLTYRIRKNRKGHYVLFNLDSPSAAVLEMERVMKINEDIIRVMTVKVDELEEGPSAVLSSRGERDDRGPRGGDRDGRGGDRGERRPRRDYDDRDQGEEV</sequence>
<keyword evidence="2 6" id="KW-0689">Ribosomal protein</keyword>
<dbReference type="PANTHER" id="PTHR21011:SF1">
    <property type="entry name" value="SMALL RIBOSOMAL SUBUNIT PROTEIN BS6M"/>
    <property type="match status" value="1"/>
</dbReference>
<organism evidence="8 9">
    <name type="scientific">Lacibacterium aquatile</name>
    <dbReference type="NCBI Taxonomy" id="1168082"/>
    <lineage>
        <taxon>Bacteria</taxon>
        <taxon>Pseudomonadati</taxon>
        <taxon>Pseudomonadota</taxon>
        <taxon>Alphaproteobacteria</taxon>
        <taxon>Rhodospirillales</taxon>
        <taxon>Rhodospirillaceae</taxon>
    </lineage>
</organism>
<dbReference type="NCBIfam" id="TIGR00166">
    <property type="entry name" value="S6"/>
    <property type="match status" value="1"/>
</dbReference>
<reference evidence="9" key="1">
    <citation type="journal article" date="2019" name="Int. J. Syst. Evol. Microbiol.">
        <title>The Global Catalogue of Microorganisms (GCM) 10K type strain sequencing project: providing services to taxonomists for standard genome sequencing and annotation.</title>
        <authorList>
            <consortium name="The Broad Institute Genomics Platform"/>
            <consortium name="The Broad Institute Genome Sequencing Center for Infectious Disease"/>
            <person name="Wu L."/>
            <person name="Ma J."/>
        </authorList>
    </citation>
    <scope>NUCLEOTIDE SEQUENCE [LARGE SCALE GENOMIC DNA]</scope>
    <source>
        <strain evidence="9">CGMCC 1.19062</strain>
    </source>
</reference>
<evidence type="ECO:0000256" key="1">
    <source>
        <dbReference type="ARBA" id="ARBA00009512"/>
    </source>
</evidence>
<feature type="region of interest" description="Disordered" evidence="7">
    <location>
        <begin position="98"/>
        <end position="145"/>
    </location>
</feature>
<evidence type="ECO:0000256" key="7">
    <source>
        <dbReference type="SAM" id="MobiDB-lite"/>
    </source>
</evidence>
<dbReference type="Gene3D" id="3.30.70.60">
    <property type="match status" value="1"/>
</dbReference>
<dbReference type="PANTHER" id="PTHR21011">
    <property type="entry name" value="MITOCHONDRIAL 28S RIBOSOMAL PROTEIN S6"/>
    <property type="match status" value="1"/>
</dbReference>
<feature type="compositionally biased region" description="Basic and acidic residues" evidence="7">
    <location>
        <begin position="107"/>
        <end position="139"/>
    </location>
</feature>
<comment type="caution">
    <text evidence="8">The sequence shown here is derived from an EMBL/GenBank/DDBJ whole genome shotgun (WGS) entry which is preliminary data.</text>
</comment>
<comment type="similarity">
    <text evidence="1 6">Belongs to the bacterial ribosomal protein bS6 family.</text>
</comment>
<accession>A0ABW5DVP2</accession>
<name>A0ABW5DVP2_9PROT</name>
<dbReference type="RefSeq" id="WP_379877640.1">
    <property type="nucleotide sequence ID" value="NZ_JBHUIP010000013.1"/>
</dbReference>